<dbReference type="PANTHER" id="PTHR10773:SF19">
    <property type="match status" value="1"/>
</dbReference>
<dbReference type="OrthoDB" id="6776127at2759"/>
<dbReference type="EMBL" id="CAJQZP010000497">
    <property type="protein sequence ID" value="CAG4964419.1"/>
    <property type="molecule type" value="Genomic_DNA"/>
</dbReference>
<comment type="caution">
    <text evidence="1">The sequence shown here is derived from an EMBL/GenBank/DDBJ whole genome shotgun (WGS) entry which is preliminary data.</text>
</comment>
<organism evidence="1 2">
    <name type="scientific">Parnassius apollo</name>
    <name type="common">Apollo butterfly</name>
    <name type="synonym">Papilio apollo</name>
    <dbReference type="NCBI Taxonomy" id="110799"/>
    <lineage>
        <taxon>Eukaryota</taxon>
        <taxon>Metazoa</taxon>
        <taxon>Ecdysozoa</taxon>
        <taxon>Arthropoda</taxon>
        <taxon>Hexapoda</taxon>
        <taxon>Insecta</taxon>
        <taxon>Pterygota</taxon>
        <taxon>Neoptera</taxon>
        <taxon>Endopterygota</taxon>
        <taxon>Lepidoptera</taxon>
        <taxon>Glossata</taxon>
        <taxon>Ditrysia</taxon>
        <taxon>Papilionoidea</taxon>
        <taxon>Papilionidae</taxon>
        <taxon>Parnassiinae</taxon>
        <taxon>Parnassini</taxon>
        <taxon>Parnassius</taxon>
        <taxon>Parnassius</taxon>
    </lineage>
</organism>
<protein>
    <submittedName>
        <fullName evidence="1">(apollo) hypothetical protein</fullName>
    </submittedName>
</protein>
<keyword evidence="2" id="KW-1185">Reference proteome</keyword>
<evidence type="ECO:0000313" key="1">
    <source>
        <dbReference type="EMBL" id="CAG4964419.1"/>
    </source>
</evidence>
<accession>A0A8S3WK61</accession>
<gene>
    <name evidence="1" type="ORF">PAPOLLO_LOCUS7185</name>
</gene>
<evidence type="ECO:0000313" key="2">
    <source>
        <dbReference type="Proteomes" id="UP000691718"/>
    </source>
</evidence>
<proteinExistence type="predicted"/>
<name>A0A8S3WK61_PARAO</name>
<sequence>MWKSKVAKVLRNSGKAYQSMSKSKLQVQERKVVLTCGEKCRLKCKDKINKISRQQLFHAFWGLRNLERQREFIVRHSQKIKPKYRYSSTQDFRALNTAFCFEVAGSKIRVYKPFFKFFKLFILQTQIIQTLGLSYKAIQTALSKVSESGVILGDLRGKHGHQPTIDPQIKQSVIDFINSIPKIEFHYLRAQTKRQYISSKKSLADIYRAYKQRREKDG</sequence>
<reference evidence="1" key="1">
    <citation type="submission" date="2021-04" db="EMBL/GenBank/DDBJ databases">
        <authorList>
            <person name="Tunstrom K."/>
        </authorList>
    </citation>
    <scope>NUCLEOTIDE SEQUENCE</scope>
</reference>
<dbReference type="Proteomes" id="UP000691718">
    <property type="component" value="Unassembled WGS sequence"/>
</dbReference>
<dbReference type="PANTHER" id="PTHR10773">
    <property type="entry name" value="DNA-DIRECTED RNA POLYMERASES I, II, AND III SUBUNIT RPABC2"/>
    <property type="match status" value="1"/>
</dbReference>
<dbReference type="AlphaFoldDB" id="A0A8S3WK61"/>